<feature type="compositionally biased region" description="Basic and acidic residues" evidence="1">
    <location>
        <begin position="731"/>
        <end position="742"/>
    </location>
</feature>
<organism evidence="3 4">
    <name type="scientific">Pelagibacterium nitratireducens</name>
    <dbReference type="NCBI Taxonomy" id="1046114"/>
    <lineage>
        <taxon>Bacteria</taxon>
        <taxon>Pseudomonadati</taxon>
        <taxon>Pseudomonadota</taxon>
        <taxon>Alphaproteobacteria</taxon>
        <taxon>Hyphomicrobiales</taxon>
        <taxon>Devosiaceae</taxon>
        <taxon>Pelagibacterium</taxon>
    </lineage>
</organism>
<dbReference type="EMBL" id="CP146275">
    <property type="protein sequence ID" value="WWT31386.1"/>
    <property type="molecule type" value="Genomic_DNA"/>
</dbReference>
<evidence type="ECO:0000313" key="4">
    <source>
        <dbReference type="Proteomes" id="UP001369958"/>
    </source>
</evidence>
<dbReference type="Pfam" id="PF16075">
    <property type="entry name" value="DUF4815"/>
    <property type="match status" value="1"/>
</dbReference>
<sequence>MPFEHPSGLPYAYQRSAGDPSVQGVVHYGRRPFIQGADLHDAQDIQRARSRRISRLIASDGDRIEGAAAIVDRDAGTVNLTAGRIYVDGDVLPVAEAVLENVAMDARVEIGVRLVRSWITSEDDPTLVGLVPGSLAEGEDGAAREIVAISWALADDGGEGAFYQVYVLQNGTILDQPEPPFVQGIVQAIASYDRVYGHYIVSGCRVSALGRNGAAQMFSIEEGEANIDGFKRTRFTALRHGEVEDWDVSAVPGETHTYDGGPSQVVTVARSPIDGVTSVLLDREKTVSVVRGPVSNGADNLPDNSVIEIISVTQGATTYEPGTDFNRVGDTVDWASAGAEPATSTSYDVTYRYRASVVPDAVTDTTIEVSGGATGGDIIIAYTWKLPRIDMLCLDKSGAAVYVRGVSATANPVPPIPPANVLPLGEIHNDWFGSPAVISDGIRTGVRAPTWSEYRRFMNLLEDHSRLIQLERLKSNVDARDPAAKRNMFVDPFVDDSQRDVGEAQSGAIGNGLMQLAIDPTFYDLDLSAPVTLDCVEEVIVAQELRTGCEKINPYQNFSPMPGALTLTPAVDFWTESATEWASPQTIEFNRGVSLTGARVQSSTTTQAVGSTTQDLPFLRQREVDFTIAGFFEGEILDALTFDALDVKPAGEQVADENGEIIGSFTIPPNVPAGTKEIIAEGQGGTLAVASFTGQGALETDVMRRVTTVERWDAAVIQRRRNDNDDDDDRETNGERRMRETGSFDPQAQIFNLPSTRQLVGVDFHLCALGDLTNHILVHQVGVDTGWPTTDVEAEAFVPMTGAQTGWISARYGLPVTVSAGLDRALVIKTDDGEHAISFASLGGFDEDVQRPVTVHPYPIGPRLSSVNARTWTAHQNDALAFRLVAARYTQTTKTVELGTVDVVDCSDLQVRAVVDLPSPACSVVFEIERAGGEIFRLLPWQVLQLDEFITETVTVRAILTGTERLAPVLFAPVELIAGQIATEATYVTRAIDISDAIRVSAYLKASVPAGASLALHYDYADDDWEDLPLHATEISPDPAWVERNFRADIDGQQLRIRITLNGGPAARPLVADFGAGII</sequence>
<accession>A0ABZ2I038</accession>
<proteinExistence type="predicted"/>
<reference evidence="3 4" key="1">
    <citation type="submission" date="2024-02" db="EMBL/GenBank/DDBJ databases">
        <title>Complete genome sequence of Pelagibacterium nitratireducens ZH15.</title>
        <authorList>
            <person name="Zhao L.H."/>
        </authorList>
    </citation>
    <scope>NUCLEOTIDE SEQUENCE [LARGE SCALE GENOMIC DNA]</scope>
    <source>
        <strain evidence="3 4">ZH15</strain>
    </source>
</reference>
<name>A0ABZ2I038_9HYPH</name>
<dbReference type="InterPro" id="IPR032096">
    <property type="entry name" value="DUF4815"/>
</dbReference>
<protein>
    <submittedName>
        <fullName evidence="3">DUF4815 domain-containing protein</fullName>
    </submittedName>
</protein>
<feature type="region of interest" description="Disordered" evidence="1">
    <location>
        <begin position="720"/>
        <end position="742"/>
    </location>
</feature>
<dbReference type="Proteomes" id="UP001369958">
    <property type="component" value="Chromosome"/>
</dbReference>
<keyword evidence="4" id="KW-1185">Reference proteome</keyword>
<gene>
    <name evidence="3" type="ORF">V6617_10095</name>
</gene>
<dbReference type="RefSeq" id="WP_338606856.1">
    <property type="nucleotide sequence ID" value="NZ_CP146275.1"/>
</dbReference>
<evidence type="ECO:0000313" key="3">
    <source>
        <dbReference type="EMBL" id="WWT31386.1"/>
    </source>
</evidence>
<evidence type="ECO:0000259" key="2">
    <source>
        <dbReference type="Pfam" id="PF16075"/>
    </source>
</evidence>
<feature type="domain" description="DUF4815" evidence="2">
    <location>
        <begin position="13"/>
        <end position="581"/>
    </location>
</feature>
<evidence type="ECO:0000256" key="1">
    <source>
        <dbReference type="SAM" id="MobiDB-lite"/>
    </source>
</evidence>